<dbReference type="Proteomes" id="UP001259803">
    <property type="component" value="Unassembled WGS sequence"/>
</dbReference>
<comment type="caution">
    <text evidence="6">The sequence shown here is derived from an EMBL/GenBank/DDBJ whole genome shotgun (WGS) entry which is preliminary data.</text>
</comment>
<comment type="cofactor">
    <cofactor evidence="2">
        <name>Mg(2+)</name>
        <dbReference type="ChEBI" id="CHEBI:18420"/>
    </cofactor>
</comment>
<dbReference type="PANTHER" id="PTHR43046:SF14">
    <property type="entry name" value="MUTT_NUDIX FAMILY PROTEIN"/>
    <property type="match status" value="1"/>
</dbReference>
<dbReference type="PROSITE" id="PS51462">
    <property type="entry name" value="NUDIX"/>
    <property type="match status" value="1"/>
</dbReference>
<comment type="function">
    <text evidence="4">Accelerates the degradation of transcripts by removing pyrophosphate from the 5'-end of triphosphorylated RNA, leading to a more labile monophosphorylated state that can stimulate subsequent ribonuclease cleavage.</text>
</comment>
<feature type="short sequence motif" description="Nudix box" evidence="4">
    <location>
        <begin position="43"/>
        <end position="64"/>
    </location>
</feature>
<dbReference type="EC" id="3.6.1.-" evidence="4"/>
<evidence type="ECO:0000313" key="7">
    <source>
        <dbReference type="Proteomes" id="UP001259803"/>
    </source>
</evidence>
<dbReference type="CDD" id="cd03671">
    <property type="entry name" value="NUDIX_Ap4A_hydrolase_plant_like"/>
    <property type="match status" value="1"/>
</dbReference>
<protein>
    <recommendedName>
        <fullName evidence="4">RNA pyrophosphohydrolase</fullName>
        <ecNumber evidence="4">3.6.1.-</ecNumber>
    </recommendedName>
    <alternativeName>
        <fullName evidence="4">(Di)nucleoside polyphosphate hydrolase</fullName>
    </alternativeName>
</protein>
<keyword evidence="3 4" id="KW-0378">Hydrolase</keyword>
<proteinExistence type="inferred from homology"/>
<dbReference type="InterPro" id="IPR020476">
    <property type="entry name" value="Nudix_hydrolase"/>
</dbReference>
<comment type="cofactor">
    <cofactor evidence="1">
        <name>Mn(2+)</name>
        <dbReference type="ChEBI" id="CHEBI:29035"/>
    </cofactor>
</comment>
<dbReference type="SUPFAM" id="SSF55811">
    <property type="entry name" value="Nudix"/>
    <property type="match status" value="1"/>
</dbReference>
<comment type="cofactor">
    <cofactor evidence="4">
        <name>a divalent metal cation</name>
        <dbReference type="ChEBI" id="CHEBI:60240"/>
    </cofactor>
</comment>
<dbReference type="Pfam" id="PF00293">
    <property type="entry name" value="NUDIX"/>
    <property type="match status" value="1"/>
</dbReference>
<dbReference type="InterPro" id="IPR000086">
    <property type="entry name" value="NUDIX_hydrolase_dom"/>
</dbReference>
<keyword evidence="7" id="KW-1185">Reference proteome</keyword>
<dbReference type="Gene3D" id="3.90.79.10">
    <property type="entry name" value="Nucleoside Triphosphate Pyrophosphohydrolase"/>
    <property type="match status" value="1"/>
</dbReference>
<dbReference type="InterPro" id="IPR022927">
    <property type="entry name" value="RppH"/>
</dbReference>
<accession>A0ABU2ZE55</accession>
<dbReference type="NCBIfam" id="NF001938">
    <property type="entry name" value="PRK00714.1-5"/>
    <property type="match status" value="1"/>
</dbReference>
<evidence type="ECO:0000259" key="5">
    <source>
        <dbReference type="PROSITE" id="PS51462"/>
    </source>
</evidence>
<comment type="similarity">
    <text evidence="4">Belongs to the Nudix hydrolase family. RppH subfamily.</text>
</comment>
<name>A0ABU2ZE55_9SPHN</name>
<dbReference type="InterPro" id="IPR015797">
    <property type="entry name" value="NUDIX_hydrolase-like_dom_sf"/>
</dbReference>
<dbReference type="HAMAP" id="MF_00298">
    <property type="entry name" value="Nudix_RppH"/>
    <property type="match status" value="1"/>
</dbReference>
<reference evidence="6 7" key="1">
    <citation type="submission" date="2023-09" db="EMBL/GenBank/DDBJ databases">
        <authorList>
            <person name="Rey-Velasco X."/>
        </authorList>
    </citation>
    <scope>NUCLEOTIDE SEQUENCE [LARGE SCALE GENOMIC DNA]</scope>
    <source>
        <strain evidence="6 7">F390</strain>
    </source>
</reference>
<dbReference type="EMBL" id="JAVRHS010000001">
    <property type="protein sequence ID" value="MDT0574883.1"/>
    <property type="molecule type" value="Genomic_DNA"/>
</dbReference>
<evidence type="ECO:0000256" key="1">
    <source>
        <dbReference type="ARBA" id="ARBA00001936"/>
    </source>
</evidence>
<gene>
    <name evidence="4" type="primary">rppH</name>
    <name evidence="4" type="synonym">nudH</name>
    <name evidence="6" type="ORF">RM533_01645</name>
</gene>
<dbReference type="PANTHER" id="PTHR43046">
    <property type="entry name" value="GDP-MANNOSE MANNOSYL HYDROLASE"/>
    <property type="match status" value="1"/>
</dbReference>
<organism evidence="6 7">
    <name type="scientific">Croceicoccus esteveae</name>
    <dbReference type="NCBI Taxonomy" id="3075597"/>
    <lineage>
        <taxon>Bacteria</taxon>
        <taxon>Pseudomonadati</taxon>
        <taxon>Pseudomonadota</taxon>
        <taxon>Alphaproteobacteria</taxon>
        <taxon>Sphingomonadales</taxon>
        <taxon>Erythrobacteraceae</taxon>
        <taxon>Croceicoccus</taxon>
    </lineage>
</organism>
<dbReference type="RefSeq" id="WP_311339441.1">
    <property type="nucleotide sequence ID" value="NZ_JAVRHS010000001.1"/>
</dbReference>
<evidence type="ECO:0000313" key="6">
    <source>
        <dbReference type="EMBL" id="MDT0574883.1"/>
    </source>
</evidence>
<dbReference type="InterPro" id="IPR020084">
    <property type="entry name" value="NUDIX_hydrolase_CS"/>
</dbReference>
<evidence type="ECO:0000256" key="2">
    <source>
        <dbReference type="ARBA" id="ARBA00001946"/>
    </source>
</evidence>
<dbReference type="PRINTS" id="PR00502">
    <property type="entry name" value="NUDIXFAMILY"/>
</dbReference>
<dbReference type="PROSITE" id="PS00893">
    <property type="entry name" value="NUDIX_BOX"/>
    <property type="match status" value="1"/>
</dbReference>
<evidence type="ECO:0000256" key="4">
    <source>
        <dbReference type="HAMAP-Rule" id="MF_00298"/>
    </source>
</evidence>
<dbReference type="GO" id="GO:0016787">
    <property type="term" value="F:hydrolase activity"/>
    <property type="evidence" value="ECO:0007669"/>
    <property type="project" value="UniProtKB-KW"/>
</dbReference>
<feature type="domain" description="Nudix hydrolase" evidence="5">
    <location>
        <begin position="8"/>
        <end position="154"/>
    </location>
</feature>
<sequence length="164" mass="18648">MNDPDPAQYRPCAGLMIVNDAGRVFVGRRLDAKEGDWWQMPQGGIDEGEDRAAAAMRELWEETGITADKAGIVAVAEEELFYDLPPELQGRLWGGRYVGQRQSWFFIRFTGTDADIDLEAHDPPEFGAYRWVDPQVLPDLIIPFKQPIYRAVLKTFGEQLRSFN</sequence>
<evidence type="ECO:0000256" key="3">
    <source>
        <dbReference type="ARBA" id="ARBA00022801"/>
    </source>
</evidence>